<dbReference type="EMBL" id="JAATWB010000005">
    <property type="protein sequence ID" value="NJA89347.1"/>
    <property type="molecule type" value="Genomic_DNA"/>
</dbReference>
<accession>A0ABX0WKN4</accession>
<keyword evidence="4" id="KW-1185">Reference proteome</keyword>
<dbReference type="Gene3D" id="2.120.10.10">
    <property type="match status" value="2"/>
</dbReference>
<protein>
    <submittedName>
        <fullName evidence="3">Exo-alpha-sialidase</fullName>
    </submittedName>
</protein>
<feature type="domain" description="Sialidase" evidence="2">
    <location>
        <begin position="86"/>
        <end position="413"/>
    </location>
</feature>
<dbReference type="RefSeq" id="WP_167681771.1">
    <property type="nucleotide sequence ID" value="NZ_JAATWB010000005.1"/>
</dbReference>
<comment type="caution">
    <text evidence="3">The sequence shown here is derived from an EMBL/GenBank/DDBJ whole genome shotgun (WGS) entry which is preliminary data.</text>
</comment>
<dbReference type="InterPro" id="IPR011040">
    <property type="entry name" value="Sialidase"/>
</dbReference>
<dbReference type="PANTHER" id="PTHR43752:SF2">
    <property type="entry name" value="BNR_ASP-BOX REPEAT FAMILY PROTEIN"/>
    <property type="match status" value="1"/>
</dbReference>
<name>A0ABX0WKN4_9RHOO</name>
<evidence type="ECO:0000259" key="2">
    <source>
        <dbReference type="Pfam" id="PF13088"/>
    </source>
</evidence>
<evidence type="ECO:0000313" key="3">
    <source>
        <dbReference type="EMBL" id="NJA89347.1"/>
    </source>
</evidence>
<dbReference type="Pfam" id="PF13088">
    <property type="entry name" value="BNR_2"/>
    <property type="match status" value="1"/>
</dbReference>
<dbReference type="SUPFAM" id="SSF50939">
    <property type="entry name" value="Sialidases"/>
    <property type="match status" value="1"/>
</dbReference>
<gene>
    <name evidence="3" type="ORF">HCX48_08945</name>
</gene>
<reference evidence="4" key="1">
    <citation type="submission" date="2020-03" db="EMBL/GenBank/DDBJ databases">
        <title>Whole-genome sequence of the purple nonsulfur bacterium Rhodocyclus tenuis DSM112.</title>
        <authorList>
            <person name="Kyndt J.A."/>
            <person name="Meyer T.E."/>
        </authorList>
    </citation>
    <scope>NUCLEOTIDE SEQUENCE [LARGE SCALE GENOMIC DNA]</scope>
    <source>
        <strain evidence="4">DSM 112</strain>
    </source>
</reference>
<dbReference type="PANTHER" id="PTHR43752">
    <property type="entry name" value="BNR/ASP-BOX REPEAT FAMILY PROTEIN"/>
    <property type="match status" value="1"/>
</dbReference>
<dbReference type="InterPro" id="IPR036278">
    <property type="entry name" value="Sialidase_sf"/>
</dbReference>
<evidence type="ECO:0000313" key="4">
    <source>
        <dbReference type="Proteomes" id="UP000720344"/>
    </source>
</evidence>
<dbReference type="CDD" id="cd15482">
    <property type="entry name" value="Sialidase_non-viral"/>
    <property type="match status" value="1"/>
</dbReference>
<sequence>MRRKRSTPHAGWRALTLLLLVVAFGAGALRVWHRPPAANFLPSASDIATSAAKTDSPTSDALVSRFVSPIAGPHRHAASLVELKDGRIRAFWFSGSQEGAPDVEIRSAVFDPRRGEWSPEARVTDRFDTARGLWRYVKKLGNPVAERAADGSLRLYYVTVSLGGWAGSSITTRRSDDDGATWSAPQRLITSPFLNLSTLVKGTPFHYADDSIGLPVYHEFINKFGEILRLDRDGRVLDKQRLSVGHLALQPVVLVRDTEHAQVLMRHSDGGQNRVIGSSSDDGGRHWTRPSETSLRNPNSAVAGVVLADGTLLAVLNDIEGNRDALSLLASTDGGANWRTLRVLEDQTDRHGQELDVAAYRRRVAELARADGADASAAEAIAEAASTHMCPDARCGFEFSYPYLILTARGDVELVYTWNRSYIKHTSFPRHWLAQRLHETTDAATTKTGEAAHD</sequence>
<evidence type="ECO:0000256" key="1">
    <source>
        <dbReference type="SAM" id="MobiDB-lite"/>
    </source>
</evidence>
<proteinExistence type="predicted"/>
<dbReference type="Proteomes" id="UP000720344">
    <property type="component" value="Unassembled WGS sequence"/>
</dbReference>
<organism evidence="3 4">
    <name type="scientific">Rhodocyclus gracilis</name>
    <dbReference type="NCBI Taxonomy" id="2929842"/>
    <lineage>
        <taxon>Bacteria</taxon>
        <taxon>Pseudomonadati</taxon>
        <taxon>Pseudomonadota</taxon>
        <taxon>Betaproteobacteria</taxon>
        <taxon>Rhodocyclales</taxon>
        <taxon>Rhodocyclaceae</taxon>
        <taxon>Rhodocyclus</taxon>
    </lineage>
</organism>
<feature type="region of interest" description="Disordered" evidence="1">
    <location>
        <begin position="270"/>
        <end position="296"/>
    </location>
</feature>